<name>A0A016WLZ1_9BILA</name>
<dbReference type="AlphaFoldDB" id="A0A016WLZ1"/>
<comment type="caution">
    <text evidence="1">The sequence shown here is derived from an EMBL/GenBank/DDBJ whole genome shotgun (WGS) entry which is preliminary data.</text>
</comment>
<accession>A0A016WLZ1</accession>
<keyword evidence="2" id="KW-1185">Reference proteome</keyword>
<gene>
    <name evidence="1" type="primary">Acey_s0603.g539</name>
    <name evidence="1" type="ORF">Y032_0603g539</name>
</gene>
<dbReference type="Proteomes" id="UP000024635">
    <property type="component" value="Unassembled WGS sequence"/>
</dbReference>
<evidence type="ECO:0000313" key="1">
    <source>
        <dbReference type="EMBL" id="EYC40665.1"/>
    </source>
</evidence>
<dbReference type="EMBL" id="JARK01000203">
    <property type="protein sequence ID" value="EYC40665.1"/>
    <property type="molecule type" value="Genomic_DNA"/>
</dbReference>
<reference evidence="2" key="1">
    <citation type="journal article" date="2015" name="Nat. Genet.">
        <title>The genome and transcriptome of the zoonotic hookworm Ancylostoma ceylanicum identify infection-specific gene families.</title>
        <authorList>
            <person name="Schwarz E.M."/>
            <person name="Hu Y."/>
            <person name="Antoshechkin I."/>
            <person name="Miller M.M."/>
            <person name="Sternberg P.W."/>
            <person name="Aroian R.V."/>
        </authorList>
    </citation>
    <scope>NUCLEOTIDE SEQUENCE</scope>
    <source>
        <strain evidence="2">HY135</strain>
    </source>
</reference>
<evidence type="ECO:0000313" key="2">
    <source>
        <dbReference type="Proteomes" id="UP000024635"/>
    </source>
</evidence>
<sequence length="117" mass="13138">MEHVAQQRQQDITPLDEDCQRLTQTFMPPPFPPTSSGSYLQSLLWWRSHYSETLRANATREYLQLVEREGPLLPITVAVHPTAAASAVSASSSFNARAYIHYARFAHSGSFSYHGSI</sequence>
<protein>
    <submittedName>
        <fullName evidence="1">Uncharacterized protein</fullName>
    </submittedName>
</protein>
<proteinExistence type="predicted"/>
<organism evidence="1 2">
    <name type="scientific">Ancylostoma ceylanicum</name>
    <dbReference type="NCBI Taxonomy" id="53326"/>
    <lineage>
        <taxon>Eukaryota</taxon>
        <taxon>Metazoa</taxon>
        <taxon>Ecdysozoa</taxon>
        <taxon>Nematoda</taxon>
        <taxon>Chromadorea</taxon>
        <taxon>Rhabditida</taxon>
        <taxon>Rhabditina</taxon>
        <taxon>Rhabditomorpha</taxon>
        <taxon>Strongyloidea</taxon>
        <taxon>Ancylostomatidae</taxon>
        <taxon>Ancylostomatinae</taxon>
        <taxon>Ancylostoma</taxon>
    </lineage>
</organism>